<reference evidence="1" key="1">
    <citation type="submission" date="2021-04" db="EMBL/GenBank/DDBJ databases">
        <authorList>
            <person name="Hartkoorn R.C."/>
            <person name="Beaudoing E."/>
            <person name="Hot D."/>
        </authorList>
    </citation>
    <scope>NUCLEOTIDE SEQUENCE</scope>
    <source>
        <strain evidence="1">NRRL B-16292</strain>
    </source>
</reference>
<name>A0ABY5WAR0_9ACTN</name>
<dbReference type="Proteomes" id="UP001059617">
    <property type="component" value="Chromosome"/>
</dbReference>
<sequence>MSTVKVEVHEDTETLHTSVSRDCSDDYYEIPEHLVVAYETTRAAHETAADAIVAYIEANGLEPRYDDEESD</sequence>
<reference evidence="1" key="2">
    <citation type="submission" date="2022-09" db="EMBL/GenBank/DDBJ databases">
        <title>Biosynthetic gene clusters of Dactylosporangioum fulvum.</title>
        <authorList>
            <person name="Caradec T."/>
        </authorList>
    </citation>
    <scope>NUCLEOTIDE SEQUENCE</scope>
    <source>
        <strain evidence="1">NRRL B-16292</strain>
    </source>
</reference>
<dbReference type="EMBL" id="CP073720">
    <property type="protein sequence ID" value="UWP85783.1"/>
    <property type="molecule type" value="Genomic_DNA"/>
</dbReference>
<dbReference type="RefSeq" id="WP_259864038.1">
    <property type="nucleotide sequence ID" value="NZ_BAAAST010000073.1"/>
</dbReference>
<organism evidence="1 2">
    <name type="scientific">Dactylosporangium fulvum</name>
    <dbReference type="NCBI Taxonomy" id="53359"/>
    <lineage>
        <taxon>Bacteria</taxon>
        <taxon>Bacillati</taxon>
        <taxon>Actinomycetota</taxon>
        <taxon>Actinomycetes</taxon>
        <taxon>Micromonosporales</taxon>
        <taxon>Micromonosporaceae</taxon>
        <taxon>Dactylosporangium</taxon>
    </lineage>
</organism>
<keyword evidence="2" id="KW-1185">Reference proteome</keyword>
<protein>
    <submittedName>
        <fullName evidence="1">Uncharacterized protein</fullName>
    </submittedName>
</protein>
<gene>
    <name evidence="1" type="ORF">Dfulv_16685</name>
</gene>
<evidence type="ECO:0000313" key="1">
    <source>
        <dbReference type="EMBL" id="UWP85783.1"/>
    </source>
</evidence>
<evidence type="ECO:0000313" key="2">
    <source>
        <dbReference type="Proteomes" id="UP001059617"/>
    </source>
</evidence>
<proteinExistence type="predicted"/>
<accession>A0ABY5WAR0</accession>